<feature type="compositionally biased region" description="Basic and acidic residues" evidence="1">
    <location>
        <begin position="51"/>
        <end position="63"/>
    </location>
</feature>
<gene>
    <name evidence="3" type="ORF">WCV66_17005</name>
</gene>
<dbReference type="Gene3D" id="3.40.50.1110">
    <property type="entry name" value="SGNH hydrolase"/>
    <property type="match status" value="1"/>
</dbReference>
<proteinExistence type="predicted"/>
<dbReference type="SUPFAM" id="SSF52266">
    <property type="entry name" value="SGNH hydrolase"/>
    <property type="match status" value="1"/>
</dbReference>
<dbReference type="InterPro" id="IPR013830">
    <property type="entry name" value="SGNH_hydro"/>
</dbReference>
<dbReference type="RefSeq" id="WP_338786219.1">
    <property type="nucleotide sequence ID" value="NZ_CP147403.1"/>
</dbReference>
<dbReference type="PANTHER" id="PTHR30383">
    <property type="entry name" value="THIOESTERASE 1/PROTEASE 1/LYSOPHOSPHOLIPASE L1"/>
    <property type="match status" value="1"/>
</dbReference>
<keyword evidence="3" id="KW-0378">Hydrolase</keyword>
<dbReference type="Proteomes" id="UP001368328">
    <property type="component" value="Chromosome"/>
</dbReference>
<dbReference type="InterPro" id="IPR051532">
    <property type="entry name" value="Ester_Hydrolysis_Enzymes"/>
</dbReference>
<dbReference type="GO" id="GO:0016787">
    <property type="term" value="F:hydrolase activity"/>
    <property type="evidence" value="ECO:0007669"/>
    <property type="project" value="UniProtKB-KW"/>
</dbReference>
<dbReference type="Pfam" id="PF13472">
    <property type="entry name" value="Lipase_GDSL_2"/>
    <property type="match status" value="1"/>
</dbReference>
<dbReference type="InterPro" id="IPR036514">
    <property type="entry name" value="SGNH_hydro_sf"/>
</dbReference>
<evidence type="ECO:0000259" key="2">
    <source>
        <dbReference type="Pfam" id="PF13472"/>
    </source>
</evidence>
<dbReference type="PANTHER" id="PTHR30383:SF27">
    <property type="entry name" value="SPORE GERMINATION LIPASE LIPC"/>
    <property type="match status" value="1"/>
</dbReference>
<dbReference type="EMBL" id="CP147403">
    <property type="protein sequence ID" value="WXB86944.1"/>
    <property type="molecule type" value="Genomic_DNA"/>
</dbReference>
<evidence type="ECO:0000313" key="4">
    <source>
        <dbReference type="Proteomes" id="UP001368328"/>
    </source>
</evidence>
<organism evidence="3 4">
    <name type="scientific">Metabacillus rhizosphaerae</name>
    <dbReference type="NCBI Taxonomy" id="3117747"/>
    <lineage>
        <taxon>Bacteria</taxon>
        <taxon>Bacillati</taxon>
        <taxon>Bacillota</taxon>
        <taxon>Bacilli</taxon>
        <taxon>Bacillales</taxon>
        <taxon>Bacillaceae</taxon>
        <taxon>Metabacillus</taxon>
    </lineage>
</organism>
<evidence type="ECO:0000313" key="3">
    <source>
        <dbReference type="EMBL" id="WXB86944.1"/>
    </source>
</evidence>
<protein>
    <submittedName>
        <fullName evidence="3">SGNH/GDSL hydrolase family protein</fullName>
    </submittedName>
</protein>
<evidence type="ECO:0000256" key="1">
    <source>
        <dbReference type="SAM" id="MobiDB-lite"/>
    </source>
</evidence>
<feature type="region of interest" description="Disordered" evidence="1">
    <location>
        <begin position="43"/>
        <end position="63"/>
    </location>
</feature>
<sequence length="339" mass="39007">MRRRKLTIILASLLVVCFSLYFFHSYSYQTKQLNEEISAMNGAADSDEMTDQSKTEDEKISENTVPEKEVKVEDVSIDIAEKEEKEVVNGQNDKRNTISEGIKEKVRGVVEGVIKLFEKDLNIVAIGDSLTQGVGDETENGGYVGILNNTFQDNNINVTIENYGKRGNRTDQLLKRLEKKEIEASIQEADIVFITIGANDIMKIVRNNFTNLNIELFNQEKPEYLERLRVIFTKINELNPDTKIYLIGFYNPFDRYFADVEEFQTIVDDWNESSKFVTEEFENVNYIPTSDLFIDSDIELLANDYFHPNATGYKLMAKRILENMEEVSVEQEVMNEDGE</sequence>
<keyword evidence="4" id="KW-1185">Reference proteome</keyword>
<name>A0ABZ2MNK4_9BACI</name>
<reference evidence="3 4" key="1">
    <citation type="submission" date="2024-02" db="EMBL/GenBank/DDBJ databases">
        <title>Seven novel Bacillus-like species.</title>
        <authorList>
            <person name="Liu G."/>
        </authorList>
    </citation>
    <scope>NUCLEOTIDE SEQUENCE [LARGE SCALE GENOMIC DNA]</scope>
    <source>
        <strain evidence="3 4">FJAT-53654</strain>
    </source>
</reference>
<accession>A0ABZ2MNK4</accession>
<dbReference type="CDD" id="cd04506">
    <property type="entry name" value="SGNH_hydrolase_YpmR_like"/>
    <property type="match status" value="1"/>
</dbReference>
<feature type="domain" description="SGNH hydrolase-type esterase" evidence="2">
    <location>
        <begin position="125"/>
        <end position="315"/>
    </location>
</feature>